<dbReference type="GeneID" id="18811295"/>
<dbReference type="KEGG" id="sla:SERLADRAFT_387862"/>
<dbReference type="GO" id="GO:0005763">
    <property type="term" value="C:mitochondrial small ribosomal subunit"/>
    <property type="evidence" value="ECO:0007669"/>
    <property type="project" value="TreeGrafter"/>
</dbReference>
<dbReference type="SUPFAM" id="SSF54995">
    <property type="entry name" value="Ribosomal protein S6"/>
    <property type="match status" value="1"/>
</dbReference>
<dbReference type="GO" id="GO:0070181">
    <property type="term" value="F:small ribosomal subunit rRNA binding"/>
    <property type="evidence" value="ECO:0007669"/>
    <property type="project" value="TreeGrafter"/>
</dbReference>
<dbReference type="Gene3D" id="3.30.70.60">
    <property type="match status" value="1"/>
</dbReference>
<evidence type="ECO:0000256" key="1">
    <source>
        <dbReference type="ARBA" id="ARBA00009512"/>
    </source>
</evidence>
<dbReference type="InterPro" id="IPR014717">
    <property type="entry name" value="Transl_elong_EF1B/ribsomal_bS6"/>
</dbReference>
<protein>
    <recommendedName>
        <fullName evidence="3">Ribosomal protein S6</fullName>
    </recommendedName>
</protein>
<dbReference type="CDD" id="cd15465">
    <property type="entry name" value="bS6_mito"/>
    <property type="match status" value="1"/>
</dbReference>
<reference evidence="2" key="1">
    <citation type="submission" date="2011-04" db="EMBL/GenBank/DDBJ databases">
        <title>Evolution of plant cell wall degrading machinery underlies the functional diversity of forest fungi.</title>
        <authorList>
            <consortium name="US DOE Joint Genome Institute (JGI-PGF)"/>
            <person name="Eastwood D.C."/>
            <person name="Floudas D."/>
            <person name="Binder M."/>
            <person name="Majcherczyk A."/>
            <person name="Schneider P."/>
            <person name="Aerts A."/>
            <person name="Asiegbu F.O."/>
            <person name="Baker S.E."/>
            <person name="Barry K."/>
            <person name="Bendiksby M."/>
            <person name="Blumentritt M."/>
            <person name="Coutinho P.M."/>
            <person name="Cullen D."/>
            <person name="Cullen D."/>
            <person name="Gathman A."/>
            <person name="Goodell B."/>
            <person name="Henrissat B."/>
            <person name="Ihrmark K."/>
            <person name="Kauserud H."/>
            <person name="Kohler A."/>
            <person name="LaButti K."/>
            <person name="Lapidus A."/>
            <person name="Lavin J.L."/>
            <person name="Lee Y.-H."/>
            <person name="Lindquist E."/>
            <person name="Lilly W."/>
            <person name="Lucas S."/>
            <person name="Morin E."/>
            <person name="Murat C."/>
            <person name="Oguiza J.A."/>
            <person name="Park J."/>
            <person name="Pisabarro A.G."/>
            <person name="Riley R."/>
            <person name="Rosling A."/>
            <person name="Salamov A."/>
            <person name="Schmidt O."/>
            <person name="Schmutz J."/>
            <person name="Skrede I."/>
            <person name="Stenlid J."/>
            <person name="Wiebenga A."/>
            <person name="Xie X."/>
            <person name="Kues U."/>
            <person name="Hibbett D.S."/>
            <person name="Hoffmeister D."/>
            <person name="Hogberg N."/>
            <person name="Martin F."/>
            <person name="Grigoriev I.V."/>
            <person name="Watkinson S.C."/>
        </authorList>
    </citation>
    <scope>NUCLEOTIDE SEQUENCE</scope>
    <source>
        <strain evidence="2">S7.9</strain>
    </source>
</reference>
<dbReference type="Pfam" id="PF01250">
    <property type="entry name" value="Ribosomal_S6"/>
    <property type="match status" value="1"/>
</dbReference>
<dbReference type="GO" id="GO:0003735">
    <property type="term" value="F:structural constituent of ribosome"/>
    <property type="evidence" value="ECO:0007669"/>
    <property type="project" value="InterPro"/>
</dbReference>
<organism>
    <name type="scientific">Serpula lacrymans var. lacrymans (strain S7.9)</name>
    <name type="common">Dry rot fungus</name>
    <dbReference type="NCBI Taxonomy" id="578457"/>
    <lineage>
        <taxon>Eukaryota</taxon>
        <taxon>Fungi</taxon>
        <taxon>Dikarya</taxon>
        <taxon>Basidiomycota</taxon>
        <taxon>Agaricomycotina</taxon>
        <taxon>Agaricomycetes</taxon>
        <taxon>Agaricomycetidae</taxon>
        <taxon>Boletales</taxon>
        <taxon>Coniophorineae</taxon>
        <taxon>Serpulaceae</taxon>
        <taxon>Serpula</taxon>
    </lineage>
</organism>
<accession>F8NTE5</accession>
<dbReference type="RefSeq" id="XP_007317739.1">
    <property type="nucleotide sequence ID" value="XM_007317677.1"/>
</dbReference>
<sequence>MPFYQMLCITAHYKEYRHIKDLVQMSAKHVMNAGGVVRNINYWGTQTLPQRMQRHQQYYNTGDYWTMHFDTSPRTLRTLGGIMRRDPRVIRWTMLKLGEKVEDVVKPPEKTVERDGYLRIPQSKETMPTWQNQ</sequence>
<proteinExistence type="inferred from homology"/>
<dbReference type="InterPro" id="IPR000529">
    <property type="entry name" value="Ribosomal_bS6"/>
</dbReference>
<dbReference type="GO" id="GO:0006412">
    <property type="term" value="P:translation"/>
    <property type="evidence" value="ECO:0007669"/>
    <property type="project" value="InterPro"/>
</dbReference>
<evidence type="ECO:0000313" key="2">
    <source>
        <dbReference type="EMBL" id="EGO25617.1"/>
    </source>
</evidence>
<dbReference type="EMBL" id="GL945433">
    <property type="protein sequence ID" value="EGO25617.1"/>
    <property type="molecule type" value="Genomic_DNA"/>
</dbReference>
<dbReference type="PANTHER" id="PTHR21011">
    <property type="entry name" value="MITOCHONDRIAL 28S RIBOSOMAL PROTEIN S6"/>
    <property type="match status" value="1"/>
</dbReference>
<dbReference type="Proteomes" id="UP000008064">
    <property type="component" value="Unassembled WGS sequence"/>
</dbReference>
<comment type="similarity">
    <text evidence="1">Belongs to the bacterial ribosomal protein bS6 family.</text>
</comment>
<dbReference type="InterPro" id="IPR035980">
    <property type="entry name" value="Ribosomal_bS6_sf"/>
</dbReference>
<evidence type="ECO:0008006" key="3">
    <source>
        <dbReference type="Google" id="ProtNLM"/>
    </source>
</evidence>
<dbReference type="AlphaFoldDB" id="F8NTE5"/>
<dbReference type="OrthoDB" id="10259681at2759"/>
<dbReference type="HOGENOM" id="CLU_126331_2_1_1"/>
<dbReference type="PANTHER" id="PTHR21011:SF1">
    <property type="entry name" value="SMALL RIBOSOMAL SUBUNIT PROTEIN BS6M"/>
    <property type="match status" value="1"/>
</dbReference>
<gene>
    <name evidence="2" type="ORF">SERLADRAFT_387862</name>
</gene>
<name>F8NTE5_SERL9</name>